<evidence type="ECO:0000256" key="4">
    <source>
        <dbReference type="ARBA" id="ARBA00022525"/>
    </source>
</evidence>
<dbReference type="PANTHER" id="PTHR11319:SF35">
    <property type="entry name" value="OUTER MEMBRANE PROTEIN PMPC-RELATED"/>
    <property type="match status" value="1"/>
</dbReference>
<evidence type="ECO:0000313" key="11">
    <source>
        <dbReference type="EMBL" id="MEQ2400715.1"/>
    </source>
</evidence>
<protein>
    <submittedName>
        <fullName evidence="11">S-layer homology domain-containing protein</fullName>
    </submittedName>
</protein>
<evidence type="ECO:0000313" key="12">
    <source>
        <dbReference type="Proteomes" id="UP001447979"/>
    </source>
</evidence>
<reference evidence="11 12" key="1">
    <citation type="submission" date="2024-03" db="EMBL/GenBank/DDBJ databases">
        <title>Human intestinal bacterial collection.</title>
        <authorList>
            <person name="Pauvert C."/>
            <person name="Hitch T.C.A."/>
            <person name="Clavel T."/>
        </authorList>
    </citation>
    <scope>NUCLEOTIDE SEQUENCE [LARGE SCALE GENOMIC DNA]</scope>
    <source>
        <strain evidence="11 12">CLA-SR-H025</strain>
    </source>
</reference>
<dbReference type="Pfam" id="PF00395">
    <property type="entry name" value="SLH"/>
    <property type="match status" value="3"/>
</dbReference>
<feature type="domain" description="SLH" evidence="10">
    <location>
        <begin position="810"/>
        <end position="866"/>
    </location>
</feature>
<dbReference type="Proteomes" id="UP001447979">
    <property type="component" value="Unassembled WGS sequence"/>
</dbReference>
<evidence type="ECO:0000256" key="7">
    <source>
        <dbReference type="ARBA" id="ARBA00023237"/>
    </source>
</evidence>
<organism evidence="11 12">
    <name type="scientific">Peptoniphilus hominis</name>
    <name type="common">ex Hitch et al. 2025</name>
    <dbReference type="NCBI Taxonomy" id="3133174"/>
    <lineage>
        <taxon>Bacteria</taxon>
        <taxon>Bacillati</taxon>
        <taxon>Bacillota</taxon>
        <taxon>Tissierellia</taxon>
        <taxon>Tissierellales</taxon>
        <taxon>Peptoniphilaceae</taxon>
        <taxon>Peptoniphilus</taxon>
    </lineage>
</organism>
<evidence type="ECO:0000256" key="2">
    <source>
        <dbReference type="ARBA" id="ARBA00004442"/>
    </source>
</evidence>
<dbReference type="SUPFAM" id="SSF51126">
    <property type="entry name" value="Pectin lyase-like"/>
    <property type="match status" value="2"/>
</dbReference>
<evidence type="ECO:0000256" key="3">
    <source>
        <dbReference type="ARBA" id="ARBA00004613"/>
    </source>
</evidence>
<dbReference type="Gene3D" id="2.60.40.4270">
    <property type="entry name" value="Listeria-Bacteroides repeat domain"/>
    <property type="match status" value="1"/>
</dbReference>
<keyword evidence="6" id="KW-0472">Membrane</keyword>
<evidence type="ECO:0000256" key="9">
    <source>
        <dbReference type="SAM" id="SignalP"/>
    </source>
</evidence>
<keyword evidence="7" id="KW-0998">Cell outer membrane</keyword>
<dbReference type="InterPro" id="IPR042229">
    <property type="entry name" value="Listeria/Bacterioides_rpt_sf"/>
</dbReference>
<dbReference type="InterPro" id="IPR001119">
    <property type="entry name" value="SLH_dom"/>
</dbReference>
<feature type="signal peptide" evidence="9">
    <location>
        <begin position="1"/>
        <end position="29"/>
    </location>
</feature>
<name>A0ABV1CD13_9FIRM</name>
<evidence type="ECO:0000259" key="10">
    <source>
        <dbReference type="PROSITE" id="PS51272"/>
    </source>
</evidence>
<accession>A0ABV1CD13</accession>
<feature type="region of interest" description="Disordered" evidence="8">
    <location>
        <begin position="716"/>
        <end position="740"/>
    </location>
</feature>
<comment type="subcellular location">
    <subcellularLocation>
        <location evidence="1">Cell envelope</location>
    </subcellularLocation>
    <subcellularLocation>
        <location evidence="2">Cell outer membrane</location>
    </subcellularLocation>
    <subcellularLocation>
        <location evidence="3">Secreted</location>
    </subcellularLocation>
</comment>
<keyword evidence="4" id="KW-0964">Secreted</keyword>
<dbReference type="InterPro" id="IPR011050">
    <property type="entry name" value="Pectin_lyase_fold/virulence"/>
</dbReference>
<dbReference type="Pfam" id="PF02415">
    <property type="entry name" value="Chlam_PMP"/>
    <property type="match status" value="1"/>
</dbReference>
<evidence type="ECO:0000256" key="8">
    <source>
        <dbReference type="SAM" id="MobiDB-lite"/>
    </source>
</evidence>
<feature type="compositionally biased region" description="Basic and acidic residues" evidence="8">
    <location>
        <begin position="723"/>
        <end position="740"/>
    </location>
</feature>
<dbReference type="Pfam" id="PF09479">
    <property type="entry name" value="Flg_new"/>
    <property type="match status" value="1"/>
</dbReference>
<evidence type="ECO:0000256" key="5">
    <source>
        <dbReference type="ARBA" id="ARBA00022729"/>
    </source>
</evidence>
<sequence length="976" mass="106882">MKKKIFAIIFAFALVFSSAIFLSAENTYAEGEKTFVLKKADGTELGQYDEIKDGWDEKTILGMMKKTDPNASYIIEVTKDYEFEGASRSIISGLNVTFTSKEGTSPVLTSGSGMPHFFLKDGNYTFKNIILEGKSGSNGGGIYTHDDNQGITITLDKGTVIRNCNYIDAPYFYRTLVIRDDYDDQKDSTLIINDGVTIENNKLNSQNGGSPISVREGCKLIVNGGEFKNNEAQYNRIGGGVIFNEEGAETIINGGNFEGNKAAGYGGAVINYGKLTINAGTFKGNEAKNGGAISSIASNSELTVNGGSFEDNKSTGKWGGAIVAKNKVSVKNATFDGNVSGNGGAIFAYDANDAAIVNCTFKNNSATNENTVKHGGALFVNDSKNVSIKSNTFIKNTAKDGGALNITGVEGVIEDNTFEENFADRFASAFHVKDSAPSIKNNIYKNNGMKDDKTTVYATLMVESVASGKELTIENDKFENNGATKSGGALVVGEGTVSLKACEFTNNKVSEYGGSIYITDDGKLKITNSKFVGNSAKRGGAIVTELFSQANPAEKTKYANLTIADDVVFDKNFASDGYFNPPMNYKDFPDLKFKTTSLMGQLRAIKADMITYEKVDSLLNNYDVYYVNPLVTVIYDSNGESPAEKIFGEELKSENDEILPAKHTIKALKETGLTREGFEFKEWNTQADGRGTAYKAGDEMKISSNQVLYAIWQEKAPSPEPQPEPKPEPQPEPKPEPKPEPEIKIHEYVETIPVFAQADSVKKVTERVIESHIEYISGYPDNTVRPDGNLTRAEAVTMLVRLKAYPLTEGEEIFKDVKANAWYAPFISAAYKNNILEEKKGEAFRPDEKITRAELAQLISHLDKKNNAKASFPDIAGHKYEAAINQSFGNKRIAGYPDGSFKPDNAITRAETARILNSLFDRKVDSNGLAKVMDALRLYKDLDKNHWAYYEIMEASHTHQYERAGSGTENWTSIIK</sequence>
<feature type="chain" id="PRO_5045728192" evidence="9">
    <location>
        <begin position="30"/>
        <end position="976"/>
    </location>
</feature>
<dbReference type="EMBL" id="JBBMFO010000007">
    <property type="protein sequence ID" value="MEQ2400715.1"/>
    <property type="molecule type" value="Genomic_DNA"/>
</dbReference>
<evidence type="ECO:0000256" key="1">
    <source>
        <dbReference type="ARBA" id="ARBA00004196"/>
    </source>
</evidence>
<keyword evidence="12" id="KW-1185">Reference proteome</keyword>
<comment type="caution">
    <text evidence="11">The sequence shown here is derived from an EMBL/GenBank/DDBJ whole genome shotgun (WGS) entry which is preliminary data.</text>
</comment>
<dbReference type="Gene3D" id="2.160.20.10">
    <property type="entry name" value="Single-stranded right-handed beta-helix, Pectin lyase-like"/>
    <property type="match status" value="1"/>
</dbReference>
<dbReference type="InterPro" id="IPR006626">
    <property type="entry name" value="PbH1"/>
</dbReference>
<evidence type="ECO:0000256" key="6">
    <source>
        <dbReference type="ARBA" id="ARBA00023136"/>
    </source>
</evidence>
<keyword evidence="5 9" id="KW-0732">Signal</keyword>
<dbReference type="InterPro" id="IPR013378">
    <property type="entry name" value="InlB-like_B-rpt"/>
</dbReference>
<feature type="domain" description="SLH" evidence="10">
    <location>
        <begin position="747"/>
        <end position="809"/>
    </location>
</feature>
<feature type="domain" description="SLH" evidence="10">
    <location>
        <begin position="867"/>
        <end position="930"/>
    </location>
</feature>
<dbReference type="PANTHER" id="PTHR11319">
    <property type="entry name" value="G PROTEIN-COUPLED RECEPTOR-RELATED"/>
    <property type="match status" value="1"/>
</dbReference>
<dbReference type="SMART" id="SM00710">
    <property type="entry name" value="PbH1"/>
    <property type="match status" value="9"/>
</dbReference>
<dbReference type="InterPro" id="IPR003368">
    <property type="entry name" value="POMP_repeat"/>
</dbReference>
<proteinExistence type="predicted"/>
<dbReference type="RefSeq" id="WP_349170246.1">
    <property type="nucleotide sequence ID" value="NZ_JBBMFO010000007.1"/>
</dbReference>
<dbReference type="InterPro" id="IPR012334">
    <property type="entry name" value="Pectin_lyas_fold"/>
</dbReference>
<gene>
    <name evidence="11" type="ORF">WMO19_03750</name>
</gene>
<dbReference type="PROSITE" id="PS51272">
    <property type="entry name" value="SLH"/>
    <property type="match status" value="3"/>
</dbReference>